<dbReference type="AlphaFoldDB" id="A0A5C1EC35"/>
<reference evidence="2 3" key="1">
    <citation type="submission" date="2017-07" db="EMBL/GenBank/DDBJ databases">
        <title>Complete genome sequence of Oryzomicrobium terrae TPP412.</title>
        <authorList>
            <person name="Chiu L.-W."/>
            <person name="Lo K.-J."/>
            <person name="Tsai Y.-M."/>
            <person name="Lin S.-S."/>
            <person name="Kuo C.-H."/>
            <person name="Liu C.-T."/>
        </authorList>
    </citation>
    <scope>NUCLEOTIDE SEQUENCE [LARGE SCALE GENOMIC DNA]</scope>
    <source>
        <strain evidence="2 3">TPP412</strain>
    </source>
</reference>
<evidence type="ECO:0000313" key="3">
    <source>
        <dbReference type="Proteomes" id="UP000323671"/>
    </source>
</evidence>
<proteinExistence type="predicted"/>
<keyword evidence="1" id="KW-0812">Transmembrane</keyword>
<organism evidence="2 3">
    <name type="scientific">Oryzomicrobium terrae</name>
    <dbReference type="NCBI Taxonomy" id="1735038"/>
    <lineage>
        <taxon>Bacteria</taxon>
        <taxon>Pseudomonadati</taxon>
        <taxon>Pseudomonadota</taxon>
        <taxon>Betaproteobacteria</taxon>
        <taxon>Rhodocyclales</taxon>
        <taxon>Rhodocyclaceae</taxon>
        <taxon>Oryzomicrobium</taxon>
    </lineage>
</organism>
<keyword evidence="1" id="KW-1133">Transmembrane helix</keyword>
<sequence length="286" mass="31605">METFFRIDWSAVTPEVVKGLSEGTMRMSSANGVAYWARGSGNTGAVQHLPFIPANMPDAGNLMDAAKIIQAAQQAQLVALGISTGVIVGAIVIQTMYLARKLDKLQKTIDLVSEEIHAQNIVFYMNKVADYFGSVESARIFMLDRSLKDEVKDIAVPVLADLAIRRNQLFSFIENILELAKTDTLSQRHYELIVDFVSMALDMLPKGAFVEKELYAFIEKYGLSDLLIEHAGNRYVGLMATYKGWCNDQVKLAVKGNKLSGSILSRDRELKSLFSSGENKLLISGV</sequence>
<dbReference type="KEGG" id="otr:OTERR_30550"/>
<keyword evidence="1" id="KW-0472">Membrane</keyword>
<protein>
    <submittedName>
        <fullName evidence="2">Uncharacterized protein</fullName>
    </submittedName>
</protein>
<dbReference type="RefSeq" id="WP_149426335.1">
    <property type="nucleotide sequence ID" value="NZ_CP022579.1"/>
</dbReference>
<gene>
    <name evidence="2" type="ORF">OTERR_30550</name>
</gene>
<dbReference type="EMBL" id="CP022579">
    <property type="protein sequence ID" value="QEL66531.1"/>
    <property type="molecule type" value="Genomic_DNA"/>
</dbReference>
<keyword evidence="3" id="KW-1185">Reference proteome</keyword>
<evidence type="ECO:0000313" key="2">
    <source>
        <dbReference type="EMBL" id="QEL66531.1"/>
    </source>
</evidence>
<name>A0A5C1EC35_9RHOO</name>
<feature type="transmembrane region" description="Helical" evidence="1">
    <location>
        <begin position="77"/>
        <end position="99"/>
    </location>
</feature>
<accession>A0A5C1EC35</accession>
<dbReference type="Proteomes" id="UP000323671">
    <property type="component" value="Chromosome"/>
</dbReference>
<evidence type="ECO:0000256" key="1">
    <source>
        <dbReference type="SAM" id="Phobius"/>
    </source>
</evidence>